<dbReference type="AlphaFoldDB" id="A0A6A5FVF4"/>
<dbReference type="KEGG" id="crq:GCK72_022845"/>
<keyword evidence="1" id="KW-0472">Membrane</keyword>
<evidence type="ECO:0000256" key="2">
    <source>
        <dbReference type="SAM" id="SignalP"/>
    </source>
</evidence>
<name>A0A6A5FVF4_CAERE</name>
<keyword evidence="2" id="KW-0732">Signal</keyword>
<keyword evidence="1" id="KW-0812">Transmembrane</keyword>
<feature type="chain" id="PRO_5025371009" evidence="2">
    <location>
        <begin position="18"/>
        <end position="143"/>
    </location>
</feature>
<evidence type="ECO:0000313" key="4">
    <source>
        <dbReference type="Proteomes" id="UP000483820"/>
    </source>
</evidence>
<evidence type="ECO:0000256" key="1">
    <source>
        <dbReference type="SAM" id="Phobius"/>
    </source>
</evidence>
<gene>
    <name evidence="3" type="ORF">GCK72_022845</name>
</gene>
<dbReference type="RefSeq" id="XP_003102913.2">
    <property type="nucleotide sequence ID" value="XM_003102865.2"/>
</dbReference>
<comment type="caution">
    <text evidence="3">The sequence shown here is derived from an EMBL/GenBank/DDBJ whole genome shotgun (WGS) entry which is preliminary data.</text>
</comment>
<keyword evidence="1" id="KW-1133">Transmembrane helix</keyword>
<sequence length="143" mass="15899">MKSIILAVCLMTQLVRMEPHLISASPPSTMTPTAAAVKSDSSLLHTIAPTIANTTAIPLDENTLKASMPPLTITESQQDTLKLVFLMFLVALLVVVYVGFVKQNRLYFGIETIQLRSRSHQKIRHDLGEEEEKEFGTKKLMFA</sequence>
<protein>
    <submittedName>
        <fullName evidence="3">Uncharacterized protein</fullName>
    </submittedName>
</protein>
<accession>A0A6A5FVF4</accession>
<dbReference type="CTD" id="9798383"/>
<feature type="transmembrane region" description="Helical" evidence="1">
    <location>
        <begin position="83"/>
        <end position="101"/>
    </location>
</feature>
<evidence type="ECO:0000313" key="3">
    <source>
        <dbReference type="EMBL" id="KAF1746391.1"/>
    </source>
</evidence>
<feature type="signal peptide" evidence="2">
    <location>
        <begin position="1"/>
        <end position="17"/>
    </location>
</feature>
<proteinExistence type="predicted"/>
<dbReference type="EMBL" id="WUAV01000006">
    <property type="protein sequence ID" value="KAF1746391.1"/>
    <property type="molecule type" value="Genomic_DNA"/>
</dbReference>
<dbReference type="GeneID" id="9798383"/>
<reference evidence="3 4" key="1">
    <citation type="submission" date="2019-12" db="EMBL/GenBank/DDBJ databases">
        <title>Chromosome-level assembly of the Caenorhabditis remanei genome.</title>
        <authorList>
            <person name="Teterina A.A."/>
            <person name="Willis J.H."/>
            <person name="Phillips P.C."/>
        </authorList>
    </citation>
    <scope>NUCLEOTIDE SEQUENCE [LARGE SCALE GENOMIC DNA]</scope>
    <source>
        <strain evidence="3 4">PX506</strain>
        <tissue evidence="3">Whole organism</tissue>
    </source>
</reference>
<dbReference type="Proteomes" id="UP000483820">
    <property type="component" value="Chromosome X"/>
</dbReference>
<organism evidence="3 4">
    <name type="scientific">Caenorhabditis remanei</name>
    <name type="common">Caenorhabditis vulgaris</name>
    <dbReference type="NCBI Taxonomy" id="31234"/>
    <lineage>
        <taxon>Eukaryota</taxon>
        <taxon>Metazoa</taxon>
        <taxon>Ecdysozoa</taxon>
        <taxon>Nematoda</taxon>
        <taxon>Chromadorea</taxon>
        <taxon>Rhabditida</taxon>
        <taxon>Rhabditina</taxon>
        <taxon>Rhabditomorpha</taxon>
        <taxon>Rhabditoidea</taxon>
        <taxon>Rhabditidae</taxon>
        <taxon>Peloderinae</taxon>
        <taxon>Caenorhabditis</taxon>
    </lineage>
</organism>